<evidence type="ECO:0000256" key="1">
    <source>
        <dbReference type="ARBA" id="ARBA00010307"/>
    </source>
</evidence>
<dbReference type="SUPFAM" id="SSF54768">
    <property type="entry name" value="dsRNA-binding domain-like"/>
    <property type="match status" value="1"/>
</dbReference>
<feature type="transmembrane region" description="Helical" evidence="5">
    <location>
        <begin position="33"/>
        <end position="54"/>
    </location>
</feature>
<dbReference type="GO" id="GO:0005085">
    <property type="term" value="F:guanyl-nucleotide exchange factor activity"/>
    <property type="evidence" value="ECO:0007669"/>
    <property type="project" value="TreeGrafter"/>
</dbReference>
<name>A0A7J6ES42_CANSA</name>
<feature type="transmembrane region" description="Helical" evidence="5">
    <location>
        <begin position="188"/>
        <end position="207"/>
    </location>
</feature>
<dbReference type="InterPro" id="IPR007681">
    <property type="entry name" value="Mog1"/>
</dbReference>
<dbReference type="GO" id="GO:0003723">
    <property type="term" value="F:RNA binding"/>
    <property type="evidence" value="ECO:0007669"/>
    <property type="project" value="UniProtKB-UniRule"/>
</dbReference>
<dbReference type="GO" id="GO:0005634">
    <property type="term" value="C:nucleus"/>
    <property type="evidence" value="ECO:0007669"/>
    <property type="project" value="TreeGrafter"/>
</dbReference>
<dbReference type="SUPFAM" id="SSF55724">
    <property type="entry name" value="Mog1p/PsbP-like"/>
    <property type="match status" value="1"/>
</dbReference>
<dbReference type="AlphaFoldDB" id="A0A7J6ES42"/>
<dbReference type="SMART" id="SM00358">
    <property type="entry name" value="DSRM"/>
    <property type="match status" value="1"/>
</dbReference>
<keyword evidence="2" id="KW-0813">Transport</keyword>
<feature type="domain" description="DRBM" evidence="6">
    <location>
        <begin position="72"/>
        <end position="121"/>
    </location>
</feature>
<organism evidence="7 8">
    <name type="scientific">Cannabis sativa</name>
    <name type="common">Hemp</name>
    <name type="synonym">Marijuana</name>
    <dbReference type="NCBI Taxonomy" id="3483"/>
    <lineage>
        <taxon>Eukaryota</taxon>
        <taxon>Viridiplantae</taxon>
        <taxon>Streptophyta</taxon>
        <taxon>Embryophyta</taxon>
        <taxon>Tracheophyta</taxon>
        <taxon>Spermatophyta</taxon>
        <taxon>Magnoliopsida</taxon>
        <taxon>eudicotyledons</taxon>
        <taxon>Gunneridae</taxon>
        <taxon>Pentapetalae</taxon>
        <taxon>rosids</taxon>
        <taxon>fabids</taxon>
        <taxon>Rosales</taxon>
        <taxon>Cannabaceae</taxon>
        <taxon>Cannabis</taxon>
    </lineage>
</organism>
<dbReference type="Gene3D" id="3.30.160.20">
    <property type="match status" value="1"/>
</dbReference>
<reference evidence="7 8" key="1">
    <citation type="journal article" date="2020" name="bioRxiv">
        <title>Sequence and annotation of 42 cannabis genomes reveals extensive copy number variation in cannabinoid synthesis and pathogen resistance genes.</title>
        <authorList>
            <person name="Mckernan K.J."/>
            <person name="Helbert Y."/>
            <person name="Kane L.T."/>
            <person name="Ebling H."/>
            <person name="Zhang L."/>
            <person name="Liu B."/>
            <person name="Eaton Z."/>
            <person name="Mclaughlin S."/>
            <person name="Kingan S."/>
            <person name="Baybayan P."/>
            <person name="Concepcion G."/>
            <person name="Jordan M."/>
            <person name="Riva A."/>
            <person name="Barbazuk W."/>
            <person name="Harkins T."/>
        </authorList>
    </citation>
    <scope>NUCLEOTIDE SEQUENCE [LARGE SCALE GENOMIC DNA]</scope>
    <source>
        <strain evidence="8">cv. Jamaican Lion 4</strain>
        <tissue evidence="7">Leaf</tissue>
    </source>
</reference>
<dbReference type="GO" id="GO:0006606">
    <property type="term" value="P:protein import into nucleus"/>
    <property type="evidence" value="ECO:0007669"/>
    <property type="project" value="TreeGrafter"/>
</dbReference>
<evidence type="ECO:0000256" key="2">
    <source>
        <dbReference type="ARBA" id="ARBA00022448"/>
    </source>
</evidence>
<gene>
    <name evidence="7" type="ORF">G4B88_003383</name>
</gene>
<dbReference type="EMBL" id="JAATIQ010000347">
    <property type="protein sequence ID" value="KAF4360500.1"/>
    <property type="molecule type" value="Genomic_DNA"/>
</dbReference>
<comment type="caution">
    <text evidence="7">The sequence shown here is derived from an EMBL/GenBank/DDBJ whole genome shotgun (WGS) entry which is preliminary data.</text>
</comment>
<evidence type="ECO:0000313" key="7">
    <source>
        <dbReference type="EMBL" id="KAF4360500.1"/>
    </source>
</evidence>
<protein>
    <recommendedName>
        <fullName evidence="6">DRBM domain-containing protein</fullName>
    </recommendedName>
</protein>
<keyword evidence="4" id="KW-0694">RNA-binding</keyword>
<dbReference type="GO" id="GO:0031267">
    <property type="term" value="F:small GTPase binding"/>
    <property type="evidence" value="ECO:0007669"/>
    <property type="project" value="TreeGrafter"/>
</dbReference>
<dbReference type="Pfam" id="PF04603">
    <property type="entry name" value="Mog1"/>
    <property type="match status" value="1"/>
</dbReference>
<keyword evidence="5" id="KW-0812">Transmembrane</keyword>
<keyword evidence="8" id="KW-1185">Reference proteome</keyword>
<comment type="similarity">
    <text evidence="1">Belongs to the MOG1 family.</text>
</comment>
<evidence type="ECO:0000256" key="3">
    <source>
        <dbReference type="ARBA" id="ARBA00022927"/>
    </source>
</evidence>
<dbReference type="Gene3D" id="3.40.1000.10">
    <property type="entry name" value="Mog1/PsbP, alpha/beta/alpha sandwich"/>
    <property type="match status" value="1"/>
</dbReference>
<sequence length="283" mass="31208">MGQIITLSLEPLFESMAFLLTLSSSSNPTNKPITMVPCLLFFTSILHLLSNLLFSIYRRVSSLQESLARAIYKTIKRGEPHKPIFFTSVELDGEIFHGKAAKSKKQAELDAARAAYEVFVDPSRDESLIFEILELKEEVGDDGSASWFLQDLASEQESEGCVAISKGRQGREAQNVVRFRIFFPPANNGLVFLCSINILLLSCGYMLQIPLSESATAVGAGAATPAELSGCVPMLEVFKLAVSTFKVNNWGLFGKRLLPVTKLSFCCHLPFSLNVELNGFLVW</sequence>
<dbReference type="PROSITE" id="PS50137">
    <property type="entry name" value="DS_RBD"/>
    <property type="match status" value="1"/>
</dbReference>
<dbReference type="PANTHER" id="PTHR15837">
    <property type="entry name" value="RAN GUANINE NUCLEOTIDE RELEASE FACTOR"/>
    <property type="match status" value="1"/>
</dbReference>
<keyword evidence="5" id="KW-1133">Transmembrane helix</keyword>
<dbReference type="PANTHER" id="PTHR15837:SF0">
    <property type="entry name" value="RAN GUANINE NUCLEOTIDE RELEASE FACTOR"/>
    <property type="match status" value="1"/>
</dbReference>
<accession>A0A7J6ES42</accession>
<evidence type="ECO:0000313" key="8">
    <source>
        <dbReference type="Proteomes" id="UP000583929"/>
    </source>
</evidence>
<evidence type="ECO:0000256" key="5">
    <source>
        <dbReference type="SAM" id="Phobius"/>
    </source>
</evidence>
<dbReference type="InterPro" id="IPR014720">
    <property type="entry name" value="dsRBD_dom"/>
</dbReference>
<dbReference type="InterPro" id="IPR016123">
    <property type="entry name" value="Mog1/PsbP_a/b/a-sand"/>
</dbReference>
<evidence type="ECO:0000259" key="6">
    <source>
        <dbReference type="PROSITE" id="PS50137"/>
    </source>
</evidence>
<dbReference type="Proteomes" id="UP000583929">
    <property type="component" value="Unassembled WGS sequence"/>
</dbReference>
<proteinExistence type="inferred from homology"/>
<evidence type="ECO:0000256" key="4">
    <source>
        <dbReference type="PROSITE-ProRule" id="PRU00266"/>
    </source>
</evidence>
<keyword evidence="3" id="KW-0653">Protein transport</keyword>
<keyword evidence="5" id="KW-0472">Membrane</keyword>